<reference evidence="2 3" key="1">
    <citation type="submission" date="2020-08" db="EMBL/GenBank/DDBJ databases">
        <title>Functional genomics of gut bacteria from endangered species of beetles.</title>
        <authorList>
            <person name="Carlos-Shanley C."/>
        </authorList>
    </citation>
    <scope>NUCLEOTIDE SEQUENCE [LARGE SCALE GENOMIC DNA]</scope>
    <source>
        <strain evidence="2 3">S00198</strain>
    </source>
</reference>
<dbReference type="Proteomes" id="UP000575083">
    <property type="component" value="Unassembled WGS sequence"/>
</dbReference>
<gene>
    <name evidence="2" type="ORF">HNP48_001347</name>
</gene>
<evidence type="ECO:0000313" key="2">
    <source>
        <dbReference type="EMBL" id="MBB6558683.1"/>
    </source>
</evidence>
<proteinExistence type="predicted"/>
<evidence type="ECO:0000313" key="3">
    <source>
        <dbReference type="Proteomes" id="UP000575083"/>
    </source>
</evidence>
<name>A0A7X0PB77_9BURK</name>
<dbReference type="InterPro" id="IPR001054">
    <property type="entry name" value="A/G_cyclase"/>
</dbReference>
<keyword evidence="3" id="KW-1185">Reference proteome</keyword>
<dbReference type="Gene3D" id="3.30.70.1230">
    <property type="entry name" value="Nucleotide cyclase"/>
    <property type="match status" value="2"/>
</dbReference>
<dbReference type="InterPro" id="IPR029787">
    <property type="entry name" value="Nucleotide_cyclase"/>
</dbReference>
<dbReference type="GO" id="GO:0009190">
    <property type="term" value="P:cyclic nucleotide biosynthetic process"/>
    <property type="evidence" value="ECO:0007669"/>
    <property type="project" value="InterPro"/>
</dbReference>
<dbReference type="PROSITE" id="PS50125">
    <property type="entry name" value="GUANYLATE_CYCLASE_2"/>
    <property type="match status" value="2"/>
</dbReference>
<evidence type="ECO:0000259" key="1">
    <source>
        <dbReference type="PROSITE" id="PS50125"/>
    </source>
</evidence>
<accession>A0A7X0PB77</accession>
<organism evidence="2 3">
    <name type="scientific">Acidovorax soli</name>
    <dbReference type="NCBI Taxonomy" id="592050"/>
    <lineage>
        <taxon>Bacteria</taxon>
        <taxon>Pseudomonadati</taxon>
        <taxon>Pseudomonadota</taxon>
        <taxon>Betaproteobacteria</taxon>
        <taxon>Burkholderiales</taxon>
        <taxon>Comamonadaceae</taxon>
        <taxon>Acidovorax</taxon>
    </lineage>
</organism>
<protein>
    <submittedName>
        <fullName evidence="2">Class 3 adenylate cyclase</fullName>
    </submittedName>
</protein>
<dbReference type="GO" id="GO:0004016">
    <property type="term" value="F:adenylate cyclase activity"/>
    <property type="evidence" value="ECO:0007669"/>
    <property type="project" value="UniProtKB-ARBA"/>
</dbReference>
<dbReference type="Pfam" id="PF00211">
    <property type="entry name" value="Guanylate_cyc"/>
    <property type="match status" value="1"/>
</dbReference>
<sequence length="517" mass="55973">MAKRSWSEAAAKKRITARLAEVSTVTIKEYVRTTDLQGIANGVAYRVDGVHLYIDILNIGDMLNVTDYEGTTSHRRTLRFLNLHYRAVRDILADVDAIEIDFHNQRLHAVFAKPYGDEKARILKAVATAQLIRDVLAKTGEGGDDPLPAAKTRVGIDSGKALAVNNGRRSSREPLFLGDPANQAAKRAGGDVEGIYMTNTARAVLGWDEVIDMDDTALTQAQIEEAQKAADLPVTVSSVVKSWEADLANNPIGSFDFSRHTPPFKDIDLEKLTPGNSRRQESTSVYADIDNFTRYITDRIEDDESAASVVKTLHVLRGELDSVLYDDFAGRKIRFIGDCIHGILVEGTAQTTDDAETAKNALLCAAAMRSSFNLAMSELKAAEIDAGDLGLAIGVEHGVISVTRLGIKGERTRCCISRSVLASEGEQKRCNGRQTAMGPELYKHAPEQFQTLFGADRRRADFDYVAAEEALNPKAEAKKAAALSGGLLQPATATAAAAGFSFGKVAAQPSNSQRGFA</sequence>
<comment type="caution">
    <text evidence="2">The sequence shown here is derived from an EMBL/GenBank/DDBJ whole genome shotgun (WGS) entry which is preliminary data.</text>
</comment>
<dbReference type="AlphaFoldDB" id="A0A7X0PB77"/>
<dbReference type="RefSeq" id="WP_184856115.1">
    <property type="nucleotide sequence ID" value="NZ_JACHLK010000002.1"/>
</dbReference>
<dbReference type="SUPFAM" id="SSF55073">
    <property type="entry name" value="Nucleotide cyclase"/>
    <property type="match status" value="2"/>
</dbReference>
<feature type="domain" description="Guanylate cyclase" evidence="1">
    <location>
        <begin position="283"/>
        <end position="411"/>
    </location>
</feature>
<dbReference type="GO" id="GO:0035556">
    <property type="term" value="P:intracellular signal transduction"/>
    <property type="evidence" value="ECO:0007669"/>
    <property type="project" value="InterPro"/>
</dbReference>
<feature type="domain" description="Guanylate cyclase" evidence="1">
    <location>
        <begin position="56"/>
        <end position="188"/>
    </location>
</feature>
<dbReference type="EMBL" id="JACHLK010000002">
    <property type="protein sequence ID" value="MBB6558683.1"/>
    <property type="molecule type" value="Genomic_DNA"/>
</dbReference>